<name>A0A0F9GNP2_9ZZZZ</name>
<gene>
    <name evidence="1" type="ORF">LCGC14_1887650</name>
</gene>
<dbReference type="AlphaFoldDB" id="A0A0F9GNP2"/>
<proteinExistence type="predicted"/>
<protein>
    <submittedName>
        <fullName evidence="1">Uncharacterized protein</fullName>
    </submittedName>
</protein>
<sequence length="122" mass="13627">MFVLSVGFAQQVEYTNQVTVKWNAVIPIEPTDIISYQLWTDNDGIVIDGETDLLVYTFTFSAEGEYILGVSTKREAIFPSFSEIVYSDINWSIVDVPVGSTPIPFVVRHIEGIPSPGNLRLQ</sequence>
<evidence type="ECO:0000313" key="1">
    <source>
        <dbReference type="EMBL" id="KKL92141.1"/>
    </source>
</evidence>
<dbReference type="EMBL" id="LAZR01019545">
    <property type="protein sequence ID" value="KKL92141.1"/>
    <property type="molecule type" value="Genomic_DNA"/>
</dbReference>
<comment type="caution">
    <text evidence="1">The sequence shown here is derived from an EMBL/GenBank/DDBJ whole genome shotgun (WGS) entry which is preliminary data.</text>
</comment>
<organism evidence="1">
    <name type="scientific">marine sediment metagenome</name>
    <dbReference type="NCBI Taxonomy" id="412755"/>
    <lineage>
        <taxon>unclassified sequences</taxon>
        <taxon>metagenomes</taxon>
        <taxon>ecological metagenomes</taxon>
    </lineage>
</organism>
<reference evidence="1" key="1">
    <citation type="journal article" date="2015" name="Nature">
        <title>Complex archaea that bridge the gap between prokaryotes and eukaryotes.</title>
        <authorList>
            <person name="Spang A."/>
            <person name="Saw J.H."/>
            <person name="Jorgensen S.L."/>
            <person name="Zaremba-Niedzwiedzka K."/>
            <person name="Martijn J."/>
            <person name="Lind A.E."/>
            <person name="van Eijk R."/>
            <person name="Schleper C."/>
            <person name="Guy L."/>
            <person name="Ettema T.J."/>
        </authorList>
    </citation>
    <scope>NUCLEOTIDE SEQUENCE</scope>
</reference>
<accession>A0A0F9GNP2</accession>